<dbReference type="HOGENOM" id="CLU_056788_8_4_1"/>
<feature type="non-terminal residue" evidence="1">
    <location>
        <position position="92"/>
    </location>
</feature>
<evidence type="ECO:0000313" key="2">
    <source>
        <dbReference type="Proteomes" id="UP000054538"/>
    </source>
</evidence>
<keyword evidence="2" id="KW-1185">Reference proteome</keyword>
<dbReference type="AlphaFoldDB" id="A0A0D0BPQ7"/>
<dbReference type="EMBL" id="KN829672">
    <property type="protein sequence ID" value="KIK73507.1"/>
    <property type="molecule type" value="Genomic_DNA"/>
</dbReference>
<evidence type="ECO:0008006" key="3">
    <source>
        <dbReference type="Google" id="ProtNLM"/>
    </source>
</evidence>
<accession>A0A0D0BPQ7</accession>
<dbReference type="STRING" id="930991.A0A0D0BPQ7"/>
<dbReference type="Proteomes" id="UP000054538">
    <property type="component" value="Unassembled WGS sequence"/>
</dbReference>
<dbReference type="OrthoDB" id="3264182at2759"/>
<organism evidence="1 2">
    <name type="scientific">Paxillus rubicundulus Ve08.2h10</name>
    <dbReference type="NCBI Taxonomy" id="930991"/>
    <lineage>
        <taxon>Eukaryota</taxon>
        <taxon>Fungi</taxon>
        <taxon>Dikarya</taxon>
        <taxon>Basidiomycota</taxon>
        <taxon>Agaricomycotina</taxon>
        <taxon>Agaricomycetes</taxon>
        <taxon>Agaricomycetidae</taxon>
        <taxon>Boletales</taxon>
        <taxon>Paxilineae</taxon>
        <taxon>Paxillaceae</taxon>
        <taxon>Paxillus</taxon>
    </lineage>
</organism>
<feature type="non-terminal residue" evidence="1">
    <location>
        <position position="1"/>
    </location>
</feature>
<dbReference type="PANTHER" id="PTHR48472:SF1">
    <property type="entry name" value="TC1-LIKE TRANSPOSASE DDE DOMAIN-CONTAINING PROTEIN"/>
    <property type="match status" value="1"/>
</dbReference>
<gene>
    <name evidence="1" type="ORF">PAXRUDRAFT_119145</name>
</gene>
<dbReference type="PANTHER" id="PTHR48472">
    <property type="entry name" value="TC1-LIKE TRANSPOSASE DDE DOMAIN-CONTAINING PROTEIN"/>
    <property type="match status" value="1"/>
</dbReference>
<evidence type="ECO:0000313" key="1">
    <source>
        <dbReference type="EMBL" id="KIK73507.1"/>
    </source>
</evidence>
<name>A0A0D0BPQ7_9AGAM</name>
<sequence>LDQQDITYITSILDAHPSLYLDEIQECLFTAHNVDVSIATLSRTLRRIQLSHKQVSKSALERNEELRAVWQAEYGDIPKESFVWIDESSVDN</sequence>
<reference evidence="1 2" key="1">
    <citation type="submission" date="2014-04" db="EMBL/GenBank/DDBJ databases">
        <authorList>
            <consortium name="DOE Joint Genome Institute"/>
            <person name="Kuo A."/>
            <person name="Kohler A."/>
            <person name="Jargeat P."/>
            <person name="Nagy L.G."/>
            <person name="Floudas D."/>
            <person name="Copeland A."/>
            <person name="Barry K.W."/>
            <person name="Cichocki N."/>
            <person name="Veneault-Fourrey C."/>
            <person name="LaButti K."/>
            <person name="Lindquist E.A."/>
            <person name="Lipzen A."/>
            <person name="Lundell T."/>
            <person name="Morin E."/>
            <person name="Murat C."/>
            <person name="Sun H."/>
            <person name="Tunlid A."/>
            <person name="Henrissat B."/>
            <person name="Grigoriev I.V."/>
            <person name="Hibbett D.S."/>
            <person name="Martin F."/>
            <person name="Nordberg H.P."/>
            <person name="Cantor M.N."/>
            <person name="Hua S.X."/>
        </authorList>
    </citation>
    <scope>NUCLEOTIDE SEQUENCE [LARGE SCALE GENOMIC DNA]</scope>
    <source>
        <strain evidence="1 2">Ve08.2h10</strain>
    </source>
</reference>
<protein>
    <recommendedName>
        <fullName evidence="3">Transposase Tc1-like domain-containing protein</fullName>
    </recommendedName>
</protein>
<dbReference type="InParanoid" id="A0A0D0BPQ7"/>
<proteinExistence type="predicted"/>
<reference evidence="2" key="2">
    <citation type="submission" date="2015-01" db="EMBL/GenBank/DDBJ databases">
        <title>Evolutionary Origins and Diversification of the Mycorrhizal Mutualists.</title>
        <authorList>
            <consortium name="DOE Joint Genome Institute"/>
            <consortium name="Mycorrhizal Genomics Consortium"/>
            <person name="Kohler A."/>
            <person name="Kuo A."/>
            <person name="Nagy L.G."/>
            <person name="Floudas D."/>
            <person name="Copeland A."/>
            <person name="Barry K.W."/>
            <person name="Cichocki N."/>
            <person name="Veneault-Fourrey C."/>
            <person name="LaButti K."/>
            <person name="Lindquist E.A."/>
            <person name="Lipzen A."/>
            <person name="Lundell T."/>
            <person name="Morin E."/>
            <person name="Murat C."/>
            <person name="Riley R."/>
            <person name="Ohm R."/>
            <person name="Sun H."/>
            <person name="Tunlid A."/>
            <person name="Henrissat B."/>
            <person name="Grigoriev I.V."/>
            <person name="Hibbett D.S."/>
            <person name="Martin F."/>
        </authorList>
    </citation>
    <scope>NUCLEOTIDE SEQUENCE [LARGE SCALE GENOMIC DNA]</scope>
    <source>
        <strain evidence="2">Ve08.2h10</strain>
    </source>
</reference>